<dbReference type="OrthoDB" id="2433234at2759"/>
<evidence type="ECO:0000313" key="2">
    <source>
        <dbReference type="Proteomes" id="UP000789739"/>
    </source>
</evidence>
<evidence type="ECO:0000313" key="1">
    <source>
        <dbReference type="EMBL" id="CAG8595107.1"/>
    </source>
</evidence>
<comment type="caution">
    <text evidence="1">The sequence shown here is derived from an EMBL/GenBank/DDBJ whole genome shotgun (WGS) entry which is preliminary data.</text>
</comment>
<gene>
    <name evidence="1" type="ORF">PBRASI_LOCUS7336</name>
</gene>
<sequence length="367" mass="42795">MKKTEKDIGRHHFLERGFTKVIACNGDRLYESGPGYERDPYVWCKPLKDNERKASVTVYATIKEAILKRVQGERFVLQVTYTISSKDIRCFSNFRIQPTSEFTLRERIQRVKKRPRGLEAISDNELKEELLLPSEDEFATFNTITHASYVLGFLDCIERKYWVQIGSGNSRHHFEELLQQCSNIVYGAIKSHTHLFNQIVKGQSPLGVLIRSDCKHADKMIKALLKTNKHIPRFHDSDRTKSALSRAISLGKTEVVHSLLNYYCRRASENPVSWTITVVPAYNKLRLMYPDFALEVMEKLSYLPSTKSIERSGKEENFAFSKVEELTREADETAWQKFKTFYYKSERRIDHEVIMKQEYIGHTLCLF</sequence>
<protein>
    <submittedName>
        <fullName evidence="1">6377_t:CDS:1</fullName>
    </submittedName>
</protein>
<dbReference type="AlphaFoldDB" id="A0A9N9GBP3"/>
<dbReference type="Proteomes" id="UP000789739">
    <property type="component" value="Unassembled WGS sequence"/>
</dbReference>
<organism evidence="1 2">
    <name type="scientific">Paraglomus brasilianum</name>
    <dbReference type="NCBI Taxonomy" id="144538"/>
    <lineage>
        <taxon>Eukaryota</taxon>
        <taxon>Fungi</taxon>
        <taxon>Fungi incertae sedis</taxon>
        <taxon>Mucoromycota</taxon>
        <taxon>Glomeromycotina</taxon>
        <taxon>Glomeromycetes</taxon>
        <taxon>Paraglomerales</taxon>
        <taxon>Paraglomeraceae</taxon>
        <taxon>Paraglomus</taxon>
    </lineage>
</organism>
<reference evidence="1" key="1">
    <citation type="submission" date="2021-06" db="EMBL/GenBank/DDBJ databases">
        <authorList>
            <person name="Kallberg Y."/>
            <person name="Tangrot J."/>
            <person name="Rosling A."/>
        </authorList>
    </citation>
    <scope>NUCLEOTIDE SEQUENCE</scope>
    <source>
        <strain evidence="1">BR232B</strain>
    </source>
</reference>
<dbReference type="EMBL" id="CAJVPI010001113">
    <property type="protein sequence ID" value="CAG8595107.1"/>
    <property type="molecule type" value="Genomic_DNA"/>
</dbReference>
<proteinExistence type="predicted"/>
<name>A0A9N9GBP3_9GLOM</name>
<keyword evidence="2" id="KW-1185">Reference proteome</keyword>
<accession>A0A9N9GBP3</accession>